<sequence>MLDKFLATYTLAQTEESGPPTLNTVTQEGAATTQADGSPDASGGNGNGTAPAPTGGGNQFLFVMIAVLAVVWFFMIRANGKDKKKKAALVASMKKGSKVQTIGGVLGTIVDIRDDVVVVKIDENNNTRMRFNRTAIQTVIDDKEKE</sequence>
<dbReference type="SMART" id="SM01323">
    <property type="entry name" value="YajC"/>
    <property type="match status" value="1"/>
</dbReference>
<feature type="compositionally biased region" description="Polar residues" evidence="11">
    <location>
        <begin position="16"/>
        <end position="36"/>
    </location>
</feature>
<evidence type="ECO:0000256" key="8">
    <source>
        <dbReference type="ARBA" id="ARBA00022989"/>
    </source>
</evidence>
<evidence type="ECO:0000256" key="4">
    <source>
        <dbReference type="ARBA" id="ARBA00022448"/>
    </source>
</evidence>
<evidence type="ECO:0000256" key="9">
    <source>
        <dbReference type="ARBA" id="ARBA00023010"/>
    </source>
</evidence>
<evidence type="ECO:0000256" key="12">
    <source>
        <dbReference type="SAM" id="Phobius"/>
    </source>
</evidence>
<evidence type="ECO:0000256" key="6">
    <source>
        <dbReference type="ARBA" id="ARBA00022692"/>
    </source>
</evidence>
<dbReference type="OrthoDB" id="9800132at2"/>
<keyword evidence="6 12" id="KW-0812">Transmembrane</keyword>
<keyword evidence="14" id="KW-1185">Reference proteome</keyword>
<evidence type="ECO:0000256" key="1">
    <source>
        <dbReference type="ARBA" id="ARBA00004162"/>
    </source>
</evidence>
<comment type="similarity">
    <text evidence="2">Belongs to the YajC family.</text>
</comment>
<reference evidence="13 14" key="1">
    <citation type="submission" date="2019-02" db="EMBL/GenBank/DDBJ databases">
        <title>Deep-cultivation of Planctomycetes and their phenomic and genomic characterization uncovers novel biology.</title>
        <authorList>
            <person name="Wiegand S."/>
            <person name="Jogler M."/>
            <person name="Boedeker C."/>
            <person name="Pinto D."/>
            <person name="Vollmers J."/>
            <person name="Rivas-Marin E."/>
            <person name="Kohn T."/>
            <person name="Peeters S.H."/>
            <person name="Heuer A."/>
            <person name="Rast P."/>
            <person name="Oberbeckmann S."/>
            <person name="Bunk B."/>
            <person name="Jeske O."/>
            <person name="Meyerdierks A."/>
            <person name="Storesund J.E."/>
            <person name="Kallscheuer N."/>
            <person name="Luecker S."/>
            <person name="Lage O.M."/>
            <person name="Pohl T."/>
            <person name="Merkel B.J."/>
            <person name="Hornburger P."/>
            <person name="Mueller R.-W."/>
            <person name="Bruemmer F."/>
            <person name="Labrenz M."/>
            <person name="Spormann A.M."/>
            <person name="Op den Camp H."/>
            <person name="Overmann J."/>
            <person name="Amann R."/>
            <person name="Jetten M.S.M."/>
            <person name="Mascher T."/>
            <person name="Medema M.H."/>
            <person name="Devos D.P."/>
            <person name="Kaster A.-K."/>
            <person name="Ovreas L."/>
            <person name="Rohde M."/>
            <person name="Galperin M.Y."/>
            <person name="Jogler C."/>
        </authorList>
    </citation>
    <scope>NUCLEOTIDE SEQUENCE [LARGE SCALE GENOMIC DNA]</scope>
    <source>
        <strain evidence="13 14">KS4</strain>
    </source>
</reference>
<name>A0A517YX21_9BACT</name>
<dbReference type="GO" id="GO:0015031">
    <property type="term" value="P:protein transport"/>
    <property type="evidence" value="ECO:0007669"/>
    <property type="project" value="UniProtKB-KW"/>
</dbReference>
<dbReference type="InterPro" id="IPR003849">
    <property type="entry name" value="Preprotein_translocase_YajC"/>
</dbReference>
<dbReference type="PANTHER" id="PTHR33909:SF1">
    <property type="entry name" value="SEC TRANSLOCON ACCESSORY COMPLEX SUBUNIT YAJC"/>
    <property type="match status" value="1"/>
</dbReference>
<organism evidence="13 14">
    <name type="scientific">Poriferisphaera corsica</name>
    <dbReference type="NCBI Taxonomy" id="2528020"/>
    <lineage>
        <taxon>Bacteria</taxon>
        <taxon>Pseudomonadati</taxon>
        <taxon>Planctomycetota</taxon>
        <taxon>Phycisphaerae</taxon>
        <taxon>Phycisphaerales</taxon>
        <taxon>Phycisphaeraceae</taxon>
        <taxon>Poriferisphaera</taxon>
    </lineage>
</organism>
<dbReference type="Proteomes" id="UP000317369">
    <property type="component" value="Chromosome"/>
</dbReference>
<comment type="subcellular location">
    <subcellularLocation>
        <location evidence="1">Cell membrane</location>
        <topology evidence="1">Single-pass membrane protein</topology>
    </subcellularLocation>
</comment>
<keyword evidence="9" id="KW-0811">Translocation</keyword>
<dbReference type="PANTHER" id="PTHR33909">
    <property type="entry name" value="SEC TRANSLOCON ACCESSORY COMPLEX SUBUNIT YAJC"/>
    <property type="match status" value="1"/>
</dbReference>
<evidence type="ECO:0000256" key="10">
    <source>
        <dbReference type="ARBA" id="ARBA00023136"/>
    </source>
</evidence>
<keyword evidence="5" id="KW-1003">Cell membrane</keyword>
<dbReference type="EMBL" id="CP036425">
    <property type="protein sequence ID" value="QDU34764.1"/>
    <property type="molecule type" value="Genomic_DNA"/>
</dbReference>
<keyword evidence="8 12" id="KW-1133">Transmembrane helix</keyword>
<evidence type="ECO:0000256" key="5">
    <source>
        <dbReference type="ARBA" id="ARBA00022475"/>
    </source>
</evidence>
<dbReference type="PRINTS" id="PR01853">
    <property type="entry name" value="YAJCTRNLCASE"/>
</dbReference>
<keyword evidence="4" id="KW-0813">Transport</keyword>
<feature type="transmembrane region" description="Helical" evidence="12">
    <location>
        <begin position="59"/>
        <end position="76"/>
    </location>
</feature>
<gene>
    <name evidence="13" type="ORF">KS4_28390</name>
</gene>
<evidence type="ECO:0000313" key="14">
    <source>
        <dbReference type="Proteomes" id="UP000317369"/>
    </source>
</evidence>
<keyword evidence="7" id="KW-0653">Protein transport</keyword>
<dbReference type="AlphaFoldDB" id="A0A517YX21"/>
<dbReference type="KEGG" id="pcor:KS4_28390"/>
<evidence type="ECO:0000313" key="13">
    <source>
        <dbReference type="EMBL" id="QDU34764.1"/>
    </source>
</evidence>
<accession>A0A517YX21</accession>
<dbReference type="NCBIfam" id="TIGR00739">
    <property type="entry name" value="yajC"/>
    <property type="match status" value="1"/>
</dbReference>
<dbReference type="GO" id="GO:0005886">
    <property type="term" value="C:plasma membrane"/>
    <property type="evidence" value="ECO:0007669"/>
    <property type="project" value="UniProtKB-SubCell"/>
</dbReference>
<protein>
    <recommendedName>
        <fullName evidence="3">Sec translocon accessory complex subunit YajC</fullName>
    </recommendedName>
</protein>
<keyword evidence="10 12" id="KW-0472">Membrane</keyword>
<evidence type="ECO:0000256" key="7">
    <source>
        <dbReference type="ARBA" id="ARBA00022927"/>
    </source>
</evidence>
<dbReference type="Pfam" id="PF02699">
    <property type="entry name" value="YajC"/>
    <property type="match status" value="1"/>
</dbReference>
<dbReference type="RefSeq" id="WP_145079068.1">
    <property type="nucleotide sequence ID" value="NZ_CP036425.1"/>
</dbReference>
<evidence type="ECO:0000256" key="11">
    <source>
        <dbReference type="SAM" id="MobiDB-lite"/>
    </source>
</evidence>
<evidence type="ECO:0000256" key="2">
    <source>
        <dbReference type="ARBA" id="ARBA00006742"/>
    </source>
</evidence>
<proteinExistence type="inferred from homology"/>
<feature type="region of interest" description="Disordered" evidence="11">
    <location>
        <begin position="16"/>
        <end position="52"/>
    </location>
</feature>
<evidence type="ECO:0000256" key="3">
    <source>
        <dbReference type="ARBA" id="ARBA00014962"/>
    </source>
</evidence>